<dbReference type="InterPro" id="IPR011022">
    <property type="entry name" value="Arrestin_C-like"/>
</dbReference>
<dbReference type="PROSITE" id="PS00295">
    <property type="entry name" value="ARRESTINS"/>
    <property type="match status" value="1"/>
</dbReference>
<sequence length="406" mass="45605">MFPILFLVFVVAIKVFKKTTPNGKITVYLGKRDFIDHLDHTDPIDGVIVVENDYLQGRKVFGQVSTTYRYGREEDEVMGIKFSKELVLCRDQIIPVKKEKQETTSIQDRLLKRLGSNAYPFMFHFPQTAPCSVTLQPGDDDQGKPLGVEYAVKIFVGDNEEDKGHKRSSVSLAIKKLQYAPSIRGRRLPSSLVYKGFTFSQGKLNLEVTLDKELYYHGEKVAANVTITNNSRKAVKNIKLYVVQHCEVTMVNAQFSRHVASLETREGCPITPGASFTKQFYLVPLASSNKDRRGIALDGHLKDDDVNLASSTLVAEGKCPIEALGIVISYSIRVKLNCGTLGGELVTDVPFKLMHPAPGVIERENAMLKKSKSIDRARYENSCYTNDDDDNIIFEDFARLRLNEPE</sequence>
<keyword evidence="3" id="KW-0844">Vision</keyword>
<dbReference type="InterPro" id="IPR017864">
    <property type="entry name" value="Arrestin_CS"/>
</dbReference>
<evidence type="ECO:0000256" key="4">
    <source>
        <dbReference type="ARBA" id="ARBA00074709"/>
    </source>
</evidence>
<dbReference type="GO" id="GO:0007608">
    <property type="term" value="P:sensory perception of smell"/>
    <property type="evidence" value="ECO:0007669"/>
    <property type="project" value="UniProtKB-ARBA"/>
</dbReference>
<keyword evidence="11" id="KW-1185">Reference proteome</keyword>
<dbReference type="Pfam" id="PF02752">
    <property type="entry name" value="Arrestin_C"/>
    <property type="match status" value="1"/>
</dbReference>
<dbReference type="SUPFAM" id="SSF81296">
    <property type="entry name" value="E set domains"/>
    <property type="match status" value="2"/>
</dbReference>
<dbReference type="GO" id="GO:0016028">
    <property type="term" value="C:rhabdomere"/>
    <property type="evidence" value="ECO:0007669"/>
    <property type="project" value="UniProtKB-ARBA"/>
</dbReference>
<protein>
    <recommendedName>
        <fullName evidence="4">Phosrestin-1</fullName>
    </recommendedName>
    <alternativeName>
        <fullName evidence="6">Arrestin-2</fullName>
    </alternativeName>
    <alternativeName>
        <fullName evidence="7">Arrestin-B</fullName>
    </alternativeName>
    <alternativeName>
        <fullName evidence="5">Phosrestin I</fullName>
    </alternativeName>
</protein>
<reference evidence="11" key="1">
    <citation type="journal article" date="2011" name="PLoS Genet.">
        <title>The genome sequence of the leaf-cutter ant Atta cephalotes reveals insights into its obligate symbiotic lifestyle.</title>
        <authorList>
            <person name="Suen G."/>
            <person name="Teiling C."/>
            <person name="Li L."/>
            <person name="Holt C."/>
            <person name="Abouheif E."/>
            <person name="Bornberg-Bauer E."/>
            <person name="Bouffard P."/>
            <person name="Caldera E.J."/>
            <person name="Cash E."/>
            <person name="Cavanaugh A."/>
            <person name="Denas O."/>
            <person name="Elhaik E."/>
            <person name="Fave M.J."/>
            <person name="Gadau J."/>
            <person name="Gibson J.D."/>
            <person name="Graur D."/>
            <person name="Grubbs K.J."/>
            <person name="Hagen D.E."/>
            <person name="Harkins T.T."/>
            <person name="Helmkampf M."/>
            <person name="Hu H."/>
            <person name="Johnson B.R."/>
            <person name="Kim J."/>
            <person name="Marsh S.E."/>
            <person name="Moeller J.A."/>
            <person name="Munoz-Torres M.C."/>
            <person name="Murphy M.C."/>
            <person name="Naughton M.C."/>
            <person name="Nigam S."/>
            <person name="Overson R."/>
            <person name="Rajakumar R."/>
            <person name="Reese J.T."/>
            <person name="Scott J.J."/>
            <person name="Smith C.R."/>
            <person name="Tao S."/>
            <person name="Tsutsui N.D."/>
            <person name="Viljakainen L."/>
            <person name="Wissler L."/>
            <person name="Yandell M.D."/>
            <person name="Zimmer F."/>
            <person name="Taylor J."/>
            <person name="Slater S.C."/>
            <person name="Clifton S.W."/>
            <person name="Warren W.C."/>
            <person name="Elsik C.G."/>
            <person name="Smith C.D."/>
            <person name="Weinstock G.M."/>
            <person name="Gerardo N.M."/>
            <person name="Currie C.R."/>
        </authorList>
    </citation>
    <scope>NUCLEOTIDE SEQUENCE [LARGE SCALE GENOMIC DNA]</scope>
</reference>
<dbReference type="FunCoup" id="A0A158NG06">
    <property type="interactions" value="22"/>
</dbReference>
<evidence type="ECO:0000256" key="8">
    <source>
        <dbReference type="SAM" id="SignalP"/>
    </source>
</evidence>
<feature type="chain" id="PRO_5007629142" description="Phosrestin-1" evidence="8">
    <location>
        <begin position="18"/>
        <end position="406"/>
    </location>
</feature>
<dbReference type="EMBL" id="ADTU01014874">
    <property type="status" value="NOT_ANNOTATED_CDS"/>
    <property type="molecule type" value="Genomic_DNA"/>
</dbReference>
<dbReference type="InterPro" id="IPR000698">
    <property type="entry name" value="Arrestin"/>
</dbReference>
<dbReference type="FunFam" id="2.60.40.640:FF:000020">
    <property type="entry name" value="Arrestin, Arr2"/>
    <property type="match status" value="1"/>
</dbReference>
<accession>A0A158NG06</accession>
<dbReference type="GO" id="GO:0007165">
    <property type="term" value="P:signal transduction"/>
    <property type="evidence" value="ECO:0007669"/>
    <property type="project" value="InterPro"/>
</dbReference>
<dbReference type="FunFam" id="2.60.40.840:FF:000002">
    <property type="entry name" value="Arrestin 3"/>
    <property type="match status" value="1"/>
</dbReference>
<evidence type="ECO:0000256" key="3">
    <source>
        <dbReference type="ARBA" id="ARBA00023305"/>
    </source>
</evidence>
<dbReference type="SMART" id="SM01017">
    <property type="entry name" value="Arrestin_C"/>
    <property type="match status" value="1"/>
</dbReference>
<dbReference type="KEGG" id="acep:105619557"/>
<comment type="similarity">
    <text evidence="1">Belongs to the arrestin family.</text>
</comment>
<dbReference type="InterPro" id="IPR014752">
    <property type="entry name" value="Arrestin-like_C"/>
</dbReference>
<evidence type="ECO:0000313" key="10">
    <source>
        <dbReference type="EnsemblMetazoa" id="XP_012056464.1"/>
    </source>
</evidence>
<dbReference type="GO" id="GO:0001664">
    <property type="term" value="F:G protein-coupled receptor binding"/>
    <property type="evidence" value="ECO:0007669"/>
    <property type="project" value="TreeGrafter"/>
</dbReference>
<name>A0A158NG06_ATTCE</name>
<dbReference type="InterPro" id="IPR011021">
    <property type="entry name" value="Arrestin-like_N"/>
</dbReference>
<feature type="signal peptide" evidence="8">
    <location>
        <begin position="1"/>
        <end position="17"/>
    </location>
</feature>
<dbReference type="Gene3D" id="2.60.40.640">
    <property type="match status" value="1"/>
</dbReference>
<dbReference type="PRINTS" id="PR00309">
    <property type="entry name" value="ARRESTIN"/>
</dbReference>
<dbReference type="eggNOG" id="KOG3865">
    <property type="taxonomic scope" value="Eukaryota"/>
</dbReference>
<dbReference type="InterPro" id="IPR014756">
    <property type="entry name" value="Ig_E-set"/>
</dbReference>
<gene>
    <name evidence="10" type="primary">105619557</name>
</gene>
<evidence type="ECO:0000256" key="6">
    <source>
        <dbReference type="ARBA" id="ARBA00080322"/>
    </source>
</evidence>
<dbReference type="GO" id="GO:0007601">
    <property type="term" value="P:visual perception"/>
    <property type="evidence" value="ECO:0007669"/>
    <property type="project" value="UniProtKB-KW"/>
</dbReference>
<dbReference type="PANTHER" id="PTHR11792:SF23">
    <property type="entry name" value="PHOSRESTIN-1"/>
    <property type="match status" value="1"/>
</dbReference>
<evidence type="ECO:0000259" key="9">
    <source>
        <dbReference type="SMART" id="SM01017"/>
    </source>
</evidence>
<dbReference type="Proteomes" id="UP000005205">
    <property type="component" value="Unassembled WGS sequence"/>
</dbReference>
<dbReference type="OrthoDB" id="298939at2759"/>
<dbReference type="GO" id="GO:0016060">
    <property type="term" value="P:negative regulation of phospholipase C-activating phototransduction signaling pathway"/>
    <property type="evidence" value="ECO:0007669"/>
    <property type="project" value="UniProtKB-ARBA"/>
</dbReference>
<dbReference type="GO" id="GO:0045494">
    <property type="term" value="P:photoreceptor cell maintenance"/>
    <property type="evidence" value="ECO:0007669"/>
    <property type="project" value="UniProtKB-ARBA"/>
</dbReference>
<evidence type="ECO:0000313" key="11">
    <source>
        <dbReference type="Proteomes" id="UP000005205"/>
    </source>
</evidence>
<dbReference type="EnsemblMetazoa" id="XM_012201074.1">
    <property type="protein sequence ID" value="XP_012056464.1"/>
    <property type="gene ID" value="LOC105619557"/>
</dbReference>
<keyword evidence="2" id="KW-0716">Sensory transduction</keyword>
<evidence type="ECO:0000256" key="5">
    <source>
        <dbReference type="ARBA" id="ARBA00078972"/>
    </source>
</evidence>
<dbReference type="InParanoid" id="A0A158NG06"/>
<keyword evidence="8" id="KW-0732">Signal</keyword>
<dbReference type="OMA" id="RYENSCY"/>
<feature type="domain" description="Arrestin C-terminal-like" evidence="9">
    <location>
        <begin position="200"/>
        <end position="358"/>
    </location>
</feature>
<dbReference type="InterPro" id="IPR014753">
    <property type="entry name" value="Arrestin_N"/>
</dbReference>
<evidence type="ECO:0000256" key="7">
    <source>
        <dbReference type="ARBA" id="ARBA00080327"/>
    </source>
</evidence>
<dbReference type="GO" id="GO:0002031">
    <property type="term" value="P:G protein-coupled receptor internalization"/>
    <property type="evidence" value="ECO:0007669"/>
    <property type="project" value="TreeGrafter"/>
</dbReference>
<evidence type="ECO:0000256" key="2">
    <source>
        <dbReference type="ARBA" id="ARBA00022606"/>
    </source>
</evidence>
<dbReference type="PANTHER" id="PTHR11792">
    <property type="entry name" value="ARRESTIN"/>
    <property type="match status" value="1"/>
</dbReference>
<proteinExistence type="inferred from homology"/>
<dbReference type="Gene3D" id="2.60.40.840">
    <property type="match status" value="1"/>
</dbReference>
<dbReference type="STRING" id="12957.A0A158NG06"/>
<reference evidence="10" key="2">
    <citation type="submission" date="2016-04" db="UniProtKB">
        <authorList>
            <consortium name="EnsemblMetazoa"/>
        </authorList>
    </citation>
    <scope>IDENTIFICATION</scope>
</reference>
<organism evidence="10 11">
    <name type="scientific">Atta cephalotes</name>
    <name type="common">Leafcutter ant</name>
    <dbReference type="NCBI Taxonomy" id="12957"/>
    <lineage>
        <taxon>Eukaryota</taxon>
        <taxon>Metazoa</taxon>
        <taxon>Ecdysozoa</taxon>
        <taxon>Arthropoda</taxon>
        <taxon>Hexapoda</taxon>
        <taxon>Insecta</taxon>
        <taxon>Pterygota</taxon>
        <taxon>Neoptera</taxon>
        <taxon>Endopterygota</taxon>
        <taxon>Hymenoptera</taxon>
        <taxon>Apocrita</taxon>
        <taxon>Aculeata</taxon>
        <taxon>Formicoidea</taxon>
        <taxon>Formicidae</taxon>
        <taxon>Myrmicinae</taxon>
        <taxon>Atta</taxon>
    </lineage>
</organism>
<dbReference type="Pfam" id="PF00339">
    <property type="entry name" value="Arrestin_N"/>
    <property type="match status" value="1"/>
</dbReference>
<evidence type="ECO:0000256" key="1">
    <source>
        <dbReference type="ARBA" id="ARBA00005298"/>
    </source>
</evidence>
<dbReference type="GO" id="GO:0005737">
    <property type="term" value="C:cytoplasm"/>
    <property type="evidence" value="ECO:0007669"/>
    <property type="project" value="TreeGrafter"/>
</dbReference>
<dbReference type="AlphaFoldDB" id="A0A158NG06"/>